<evidence type="ECO:0000256" key="2">
    <source>
        <dbReference type="ARBA" id="ARBA00023015"/>
    </source>
</evidence>
<dbReference type="Gene3D" id="1.10.1740.10">
    <property type="match status" value="1"/>
</dbReference>
<keyword evidence="3" id="KW-0731">Sigma factor</keyword>
<proteinExistence type="inferred from homology"/>
<keyword evidence="5" id="KW-0804">Transcription</keyword>
<dbReference type="SUPFAM" id="SSF88659">
    <property type="entry name" value="Sigma3 and sigma4 domains of RNA polymerase sigma factors"/>
    <property type="match status" value="1"/>
</dbReference>
<dbReference type="PANTHER" id="PTHR43133">
    <property type="entry name" value="RNA POLYMERASE ECF-TYPE SIGMA FACTO"/>
    <property type="match status" value="1"/>
</dbReference>
<dbReference type="InterPro" id="IPR007627">
    <property type="entry name" value="RNA_pol_sigma70_r2"/>
</dbReference>
<feature type="region of interest" description="Disordered" evidence="6">
    <location>
        <begin position="159"/>
        <end position="190"/>
    </location>
</feature>
<name>A0A1J5RWM0_9ZZZZ</name>
<comment type="similarity">
    <text evidence="1">Belongs to the sigma-70 factor family. ECF subfamily.</text>
</comment>
<dbReference type="GO" id="GO:0016987">
    <property type="term" value="F:sigma factor activity"/>
    <property type="evidence" value="ECO:0007669"/>
    <property type="project" value="UniProtKB-KW"/>
</dbReference>
<evidence type="ECO:0000256" key="6">
    <source>
        <dbReference type="SAM" id="MobiDB-lite"/>
    </source>
</evidence>
<evidence type="ECO:0000256" key="4">
    <source>
        <dbReference type="ARBA" id="ARBA00023125"/>
    </source>
</evidence>
<dbReference type="PANTHER" id="PTHR43133:SF8">
    <property type="entry name" value="RNA POLYMERASE SIGMA FACTOR HI_1459-RELATED"/>
    <property type="match status" value="1"/>
</dbReference>
<comment type="caution">
    <text evidence="8">The sequence shown here is derived from an EMBL/GenBank/DDBJ whole genome shotgun (WGS) entry which is preliminary data.</text>
</comment>
<evidence type="ECO:0000259" key="7">
    <source>
        <dbReference type="Pfam" id="PF04542"/>
    </source>
</evidence>
<evidence type="ECO:0000256" key="1">
    <source>
        <dbReference type="ARBA" id="ARBA00010641"/>
    </source>
</evidence>
<evidence type="ECO:0000256" key="3">
    <source>
        <dbReference type="ARBA" id="ARBA00023082"/>
    </source>
</evidence>
<dbReference type="InterPro" id="IPR039425">
    <property type="entry name" value="RNA_pol_sigma-70-like"/>
</dbReference>
<dbReference type="EMBL" id="MLJW01000229">
    <property type="protein sequence ID" value="OIQ92517.1"/>
    <property type="molecule type" value="Genomic_DNA"/>
</dbReference>
<protein>
    <submittedName>
        <fullName evidence="8">RNA polymerase sigma factor</fullName>
    </submittedName>
</protein>
<dbReference type="GO" id="GO:0003677">
    <property type="term" value="F:DNA binding"/>
    <property type="evidence" value="ECO:0007669"/>
    <property type="project" value="UniProtKB-KW"/>
</dbReference>
<dbReference type="InterPro" id="IPR013325">
    <property type="entry name" value="RNA_pol_sigma_r2"/>
</dbReference>
<feature type="domain" description="RNA polymerase sigma-70 region 2" evidence="7">
    <location>
        <begin position="19"/>
        <end position="84"/>
    </location>
</feature>
<accession>A0A1J5RWM0</accession>
<evidence type="ECO:0000313" key="8">
    <source>
        <dbReference type="EMBL" id="OIQ92517.1"/>
    </source>
</evidence>
<dbReference type="AlphaFoldDB" id="A0A1J5RWM0"/>
<gene>
    <name evidence="8" type="ORF">GALL_255090</name>
</gene>
<reference evidence="8" key="1">
    <citation type="submission" date="2016-10" db="EMBL/GenBank/DDBJ databases">
        <title>Sequence of Gallionella enrichment culture.</title>
        <authorList>
            <person name="Poehlein A."/>
            <person name="Muehling M."/>
            <person name="Daniel R."/>
        </authorList>
    </citation>
    <scope>NUCLEOTIDE SEQUENCE</scope>
</reference>
<dbReference type="Pfam" id="PF04542">
    <property type="entry name" value="Sigma70_r2"/>
    <property type="match status" value="1"/>
</dbReference>
<sequence length="190" mass="20566">MSDAADASGPARLVQVLQRDRGRLVGYVRRRLSGLQGQDPEDLLSEVVLTLLERADLLAEVENLTAYLCTALARRVADLFRRKALPPPEPPPPPALRGWEELELRQDVGRALALLSVVERAVWVAVELEGWTFAELSRLWAVPIGTLLARKARAGKRLRHALDGGPPAPGVSYPPGRLLGRGVAAPGDPG</sequence>
<dbReference type="Gene3D" id="1.10.10.10">
    <property type="entry name" value="Winged helix-like DNA-binding domain superfamily/Winged helix DNA-binding domain"/>
    <property type="match status" value="1"/>
</dbReference>
<evidence type="ECO:0000256" key="5">
    <source>
        <dbReference type="ARBA" id="ARBA00023163"/>
    </source>
</evidence>
<keyword evidence="4" id="KW-0238">DNA-binding</keyword>
<dbReference type="SUPFAM" id="SSF88946">
    <property type="entry name" value="Sigma2 domain of RNA polymerase sigma factors"/>
    <property type="match status" value="1"/>
</dbReference>
<dbReference type="InterPro" id="IPR036388">
    <property type="entry name" value="WH-like_DNA-bd_sf"/>
</dbReference>
<organism evidence="8">
    <name type="scientific">mine drainage metagenome</name>
    <dbReference type="NCBI Taxonomy" id="410659"/>
    <lineage>
        <taxon>unclassified sequences</taxon>
        <taxon>metagenomes</taxon>
        <taxon>ecological metagenomes</taxon>
    </lineage>
</organism>
<dbReference type="InterPro" id="IPR013324">
    <property type="entry name" value="RNA_pol_sigma_r3/r4-like"/>
</dbReference>
<keyword evidence="2" id="KW-0805">Transcription regulation</keyword>
<dbReference type="GO" id="GO:0006352">
    <property type="term" value="P:DNA-templated transcription initiation"/>
    <property type="evidence" value="ECO:0007669"/>
    <property type="project" value="InterPro"/>
</dbReference>